<dbReference type="PROSITE" id="PS51217">
    <property type="entry name" value="UVRD_HELICASE_CTER"/>
    <property type="match status" value="1"/>
</dbReference>
<organism evidence="14 15">
    <name type="scientific">Candidatus Phytoplasma rubi</name>
    <dbReference type="NCBI Taxonomy" id="399025"/>
    <lineage>
        <taxon>Bacteria</taxon>
        <taxon>Bacillati</taxon>
        <taxon>Mycoplasmatota</taxon>
        <taxon>Mollicutes</taxon>
        <taxon>Acholeplasmatales</taxon>
        <taxon>Acholeplasmataceae</taxon>
        <taxon>Candidatus Phytoplasma</taxon>
        <taxon>16SrV (Elm yellows group)</taxon>
    </lineage>
</organism>
<evidence type="ECO:0000256" key="8">
    <source>
        <dbReference type="ARBA" id="ARBA00034617"/>
    </source>
</evidence>
<protein>
    <recommendedName>
        <fullName evidence="9">DNA 3'-5' helicase</fullName>
        <ecNumber evidence="9">5.6.2.4</ecNumber>
    </recommendedName>
</protein>
<dbReference type="EMBL" id="CP114006">
    <property type="protein sequence ID" value="WAN63223.1"/>
    <property type="molecule type" value="Genomic_DNA"/>
</dbReference>
<evidence type="ECO:0000313" key="15">
    <source>
        <dbReference type="Proteomes" id="UP001164727"/>
    </source>
</evidence>
<dbReference type="Pfam" id="PF00580">
    <property type="entry name" value="UvrD-helicase"/>
    <property type="match status" value="1"/>
</dbReference>
<dbReference type="PANTHER" id="PTHR11070:SF2">
    <property type="entry name" value="ATP-DEPENDENT DNA HELICASE SRS2"/>
    <property type="match status" value="1"/>
</dbReference>
<evidence type="ECO:0000256" key="6">
    <source>
        <dbReference type="ARBA" id="ARBA00023125"/>
    </source>
</evidence>
<keyword evidence="3 11" id="KW-0378">Hydrolase</keyword>
<dbReference type="InterPro" id="IPR014016">
    <property type="entry name" value="UvrD-like_ATP-bd"/>
</dbReference>
<dbReference type="RefSeq" id="WP_268850061.1">
    <property type="nucleotide sequence ID" value="NZ_CP114006.1"/>
</dbReference>
<proteinExistence type="inferred from homology"/>
<dbReference type="Gene3D" id="1.10.10.160">
    <property type="match status" value="1"/>
</dbReference>
<dbReference type="PROSITE" id="PS51198">
    <property type="entry name" value="UVRD_HELICASE_ATP_BIND"/>
    <property type="match status" value="1"/>
</dbReference>
<comment type="similarity">
    <text evidence="1">Belongs to the helicase family. UvrD subfamily.</text>
</comment>
<evidence type="ECO:0000256" key="5">
    <source>
        <dbReference type="ARBA" id="ARBA00022840"/>
    </source>
</evidence>
<dbReference type="CDD" id="cd17932">
    <property type="entry name" value="DEXQc_UvrD"/>
    <property type="match status" value="1"/>
</dbReference>
<dbReference type="Proteomes" id="UP001164727">
    <property type="component" value="Chromosome"/>
</dbReference>
<keyword evidence="5 11" id="KW-0067">ATP-binding</keyword>
<feature type="domain" description="UvrD-like helicase ATP-binding" evidence="12">
    <location>
        <begin position="8"/>
        <end position="294"/>
    </location>
</feature>
<dbReference type="Pfam" id="PF13361">
    <property type="entry name" value="UvrD_C"/>
    <property type="match status" value="1"/>
</dbReference>
<evidence type="ECO:0000256" key="10">
    <source>
        <dbReference type="ARBA" id="ARBA00048988"/>
    </source>
</evidence>
<keyword evidence="2 11" id="KW-0547">Nucleotide-binding</keyword>
<evidence type="ECO:0000259" key="12">
    <source>
        <dbReference type="PROSITE" id="PS51198"/>
    </source>
</evidence>
<sequence length="733" mass="86735">MEKQKWLNNLNEKQIKVINSDKKAIYLHAGAGTGKTTTLTNKIVNLINDLNIDGDNILAITFTNNAAKEMRQRLKEFIPFHDFSRLTICTFHSFGYSFLKQNITYLNSNLTSSFFIIDEKESKKIIKEKIDILKLDKDRYKVKDLITKISYIKNNKIKKQIFEELKIQKQINIGFNSSEEKKIFNLYEEYLKQNNFLDFDDLIIYTYKILKNNNSLTSFYQKKFSHILIDEFQDIDLIQYQIIKMISKNNFIFAVGDPNQNIYSFRGSDSFCNKLFIEDFKGNIFYLDQNYRSSQKILDKANLLIKYNYDEKQNYFKNNLKSNITNGEIIYRKFQNDKKEAEFIAKKIKKLVQNSKYNYKDIAILYRINKLYKEIENNLIIQHIPYVIKNSVSFYQKKEIKDFLAYLKVLLFPKNDFDFKRIINTPPRQIGKTTINKLEKIANERKISLFEAMDYASEQDTINLKINNLKKTFQELLKIFHDESKCNLSNCINLINEKIKYSEILDQKEKDKNNYNKKKENKIKDNLNNLQEIFNLENKKQKGNFLEKLNELLNKITLYSEKDDNDKNQVLLSSIHKVKGLEFKIVFIIGLEDNIFADDIEKYGKENVQEDRRIAYVAITRAKELLFLTSANFRKFLFRNKQNECTRPVSFLEEMKFPKTKENIIISEPNKYKSIDITKDENKTSYKAGDKVMHNIFGKGFIISVNKDILSIIFSKPHGIKKILITHNSFKKI</sequence>
<dbReference type="InterPro" id="IPR013986">
    <property type="entry name" value="DExx_box_DNA_helicase_dom_sf"/>
</dbReference>
<dbReference type="Gene3D" id="3.40.50.300">
    <property type="entry name" value="P-loop containing nucleotide triphosphate hydrolases"/>
    <property type="match status" value="2"/>
</dbReference>
<comment type="catalytic activity">
    <reaction evidence="10">
        <text>ATP + H2O = ADP + phosphate + H(+)</text>
        <dbReference type="Rhea" id="RHEA:13065"/>
        <dbReference type="ChEBI" id="CHEBI:15377"/>
        <dbReference type="ChEBI" id="CHEBI:15378"/>
        <dbReference type="ChEBI" id="CHEBI:30616"/>
        <dbReference type="ChEBI" id="CHEBI:43474"/>
        <dbReference type="ChEBI" id="CHEBI:456216"/>
        <dbReference type="EC" id="5.6.2.4"/>
    </reaction>
</comment>
<keyword evidence="15" id="KW-1185">Reference proteome</keyword>
<keyword evidence="4 11" id="KW-0347">Helicase</keyword>
<evidence type="ECO:0000256" key="11">
    <source>
        <dbReference type="PROSITE-ProRule" id="PRU00560"/>
    </source>
</evidence>
<dbReference type="PANTHER" id="PTHR11070">
    <property type="entry name" value="UVRD / RECB / PCRA DNA HELICASE FAMILY MEMBER"/>
    <property type="match status" value="1"/>
</dbReference>
<evidence type="ECO:0000256" key="4">
    <source>
        <dbReference type="ARBA" id="ARBA00022806"/>
    </source>
</evidence>
<reference evidence="14 15" key="1">
    <citation type="journal article" date="2023" name="Microbiol. Resour. Announc.">
        <title>Complete Genome of 'Candidatus Phytoplasma rubi' RS, a Phytopathogenic Bacterium Associated with Rubus Stunt Disease.</title>
        <authorList>
            <person name="Duckeck D."/>
            <person name="Zubert C."/>
            <person name="Bohm J.W."/>
            <person name="Carminati G."/>
            <person name="Schneider B."/>
            <person name="Kube M."/>
        </authorList>
    </citation>
    <scope>NUCLEOTIDE SEQUENCE [LARGE SCALE GENOMIC DNA]</scope>
    <source>
        <strain evidence="14 15">RS</strain>
    </source>
</reference>
<feature type="domain" description="UvrD-like helicase C-terminal" evidence="13">
    <location>
        <begin position="295"/>
        <end position="580"/>
    </location>
</feature>
<evidence type="ECO:0000313" key="14">
    <source>
        <dbReference type="EMBL" id="WAN63223.1"/>
    </source>
</evidence>
<keyword evidence="7" id="KW-0413">Isomerase</keyword>
<evidence type="ECO:0000256" key="9">
    <source>
        <dbReference type="ARBA" id="ARBA00034808"/>
    </source>
</evidence>
<dbReference type="SUPFAM" id="SSF52540">
    <property type="entry name" value="P-loop containing nucleoside triphosphate hydrolases"/>
    <property type="match status" value="1"/>
</dbReference>
<dbReference type="EC" id="5.6.2.4" evidence="9"/>
<evidence type="ECO:0000259" key="13">
    <source>
        <dbReference type="PROSITE" id="PS51217"/>
    </source>
</evidence>
<evidence type="ECO:0000256" key="3">
    <source>
        <dbReference type="ARBA" id="ARBA00022801"/>
    </source>
</evidence>
<gene>
    <name evidence="14" type="ORF">RS022_02720</name>
</gene>
<evidence type="ECO:0000256" key="2">
    <source>
        <dbReference type="ARBA" id="ARBA00022741"/>
    </source>
</evidence>
<evidence type="ECO:0000256" key="7">
    <source>
        <dbReference type="ARBA" id="ARBA00023235"/>
    </source>
</evidence>
<feature type="binding site" evidence="11">
    <location>
        <begin position="29"/>
        <end position="36"/>
    </location>
    <ligand>
        <name>ATP</name>
        <dbReference type="ChEBI" id="CHEBI:30616"/>
    </ligand>
</feature>
<dbReference type="Gene3D" id="1.10.486.10">
    <property type="entry name" value="PCRA, domain 4"/>
    <property type="match status" value="1"/>
</dbReference>
<evidence type="ECO:0000256" key="1">
    <source>
        <dbReference type="ARBA" id="ARBA00009922"/>
    </source>
</evidence>
<name>A0ABY7BR81_9MOLU</name>
<accession>A0ABY7BR81</accession>
<dbReference type="InterPro" id="IPR027417">
    <property type="entry name" value="P-loop_NTPase"/>
</dbReference>
<keyword evidence="6" id="KW-0238">DNA-binding</keyword>
<dbReference type="InterPro" id="IPR014017">
    <property type="entry name" value="DNA_helicase_UvrD-like_C"/>
</dbReference>
<dbReference type="InterPro" id="IPR000212">
    <property type="entry name" value="DNA_helicase_UvrD/REP"/>
</dbReference>
<dbReference type="GO" id="GO:0004386">
    <property type="term" value="F:helicase activity"/>
    <property type="evidence" value="ECO:0007669"/>
    <property type="project" value="UniProtKB-KW"/>
</dbReference>
<comment type="catalytic activity">
    <reaction evidence="8">
        <text>Couples ATP hydrolysis with the unwinding of duplex DNA by translocating in the 3'-5' direction.</text>
        <dbReference type="EC" id="5.6.2.4"/>
    </reaction>
</comment>